<gene>
    <name evidence="12" type="ORF">SAMN05216354_1721</name>
</gene>
<dbReference type="InterPro" id="IPR051045">
    <property type="entry name" value="TonB-dependent_transducer"/>
</dbReference>
<dbReference type="GO" id="GO:0098797">
    <property type="term" value="C:plasma membrane protein complex"/>
    <property type="evidence" value="ECO:0007669"/>
    <property type="project" value="TreeGrafter"/>
</dbReference>
<dbReference type="InterPro" id="IPR037682">
    <property type="entry name" value="TonB_C"/>
</dbReference>
<evidence type="ECO:0000256" key="4">
    <source>
        <dbReference type="ARBA" id="ARBA00022475"/>
    </source>
</evidence>
<dbReference type="FunFam" id="3.30.1150.10:FF:000002">
    <property type="entry name" value="Energy transducer TonB"/>
    <property type="match status" value="1"/>
</dbReference>
<keyword evidence="4" id="KW-1003">Cell membrane</keyword>
<keyword evidence="7" id="KW-0653">Protein transport</keyword>
<keyword evidence="9 10" id="KW-0472">Membrane</keyword>
<evidence type="ECO:0000256" key="1">
    <source>
        <dbReference type="ARBA" id="ARBA00004383"/>
    </source>
</evidence>
<proteinExistence type="inferred from homology"/>
<evidence type="ECO:0000256" key="7">
    <source>
        <dbReference type="ARBA" id="ARBA00022927"/>
    </source>
</evidence>
<comment type="subcellular location">
    <subcellularLocation>
        <location evidence="1">Cell inner membrane</location>
        <topology evidence="1">Single-pass membrane protein</topology>
        <orientation evidence="1">Periplasmic side</orientation>
    </subcellularLocation>
</comment>
<sequence length="277" mass="30703">MAKIDLIDNGWVDLVFEGKNQAYGAYQLRKNTGVRNLKALITMFVGFAIIAAIVIAKVSIENYIASQNAAIEADVELASLAEKKEAKVEKKDEPEVEKIEVERVKSSVAFTVPEIKKDEEVKEDQEMKSQEELQETNTAIGAFTVEGNDEEAGEVMKAKEKIAEPEAPKVEETKVFDVVEEMPQFPGGPSALFEYLNKNIKYPVVAEENGVQGRVIVTFVVERDGSITDVKVVKSVDPSLDKEASRVVKSMPHWIPGKQNGSAVRVKYTVPVTFRLQ</sequence>
<evidence type="ECO:0000256" key="10">
    <source>
        <dbReference type="SAM" id="Phobius"/>
    </source>
</evidence>
<dbReference type="PANTHER" id="PTHR33446:SF2">
    <property type="entry name" value="PROTEIN TONB"/>
    <property type="match status" value="1"/>
</dbReference>
<evidence type="ECO:0000256" key="5">
    <source>
        <dbReference type="ARBA" id="ARBA00022519"/>
    </source>
</evidence>
<dbReference type="GO" id="GO:0031992">
    <property type="term" value="F:energy transducer activity"/>
    <property type="evidence" value="ECO:0007669"/>
    <property type="project" value="TreeGrafter"/>
</dbReference>
<dbReference type="PANTHER" id="PTHR33446">
    <property type="entry name" value="PROTEIN TONB-RELATED"/>
    <property type="match status" value="1"/>
</dbReference>
<keyword evidence="5" id="KW-0997">Cell inner membrane</keyword>
<evidence type="ECO:0000256" key="2">
    <source>
        <dbReference type="ARBA" id="ARBA00006555"/>
    </source>
</evidence>
<dbReference type="NCBIfam" id="TIGR01352">
    <property type="entry name" value="tonB_Cterm"/>
    <property type="match status" value="1"/>
</dbReference>
<protein>
    <submittedName>
        <fullName evidence="12">Protein TonB</fullName>
    </submittedName>
</protein>
<evidence type="ECO:0000259" key="11">
    <source>
        <dbReference type="PROSITE" id="PS52015"/>
    </source>
</evidence>
<dbReference type="PROSITE" id="PS52015">
    <property type="entry name" value="TONB_CTD"/>
    <property type="match status" value="1"/>
</dbReference>
<dbReference type="InterPro" id="IPR006260">
    <property type="entry name" value="TonB/TolA_C"/>
</dbReference>
<accession>A0A1H5V3N4</accession>
<evidence type="ECO:0000256" key="9">
    <source>
        <dbReference type="ARBA" id="ARBA00023136"/>
    </source>
</evidence>
<evidence type="ECO:0000313" key="12">
    <source>
        <dbReference type="EMBL" id="SEF81909.1"/>
    </source>
</evidence>
<feature type="domain" description="TonB C-terminal" evidence="11">
    <location>
        <begin position="187"/>
        <end position="277"/>
    </location>
</feature>
<feature type="transmembrane region" description="Helical" evidence="10">
    <location>
        <begin position="39"/>
        <end position="60"/>
    </location>
</feature>
<evidence type="ECO:0000256" key="8">
    <source>
        <dbReference type="ARBA" id="ARBA00022989"/>
    </source>
</evidence>
<dbReference type="EMBL" id="FNUV01000004">
    <property type="protein sequence ID" value="SEF81909.1"/>
    <property type="molecule type" value="Genomic_DNA"/>
</dbReference>
<dbReference type="GO" id="GO:0015031">
    <property type="term" value="P:protein transport"/>
    <property type="evidence" value="ECO:0007669"/>
    <property type="project" value="UniProtKB-KW"/>
</dbReference>
<dbReference type="GO" id="GO:0055085">
    <property type="term" value="P:transmembrane transport"/>
    <property type="evidence" value="ECO:0007669"/>
    <property type="project" value="InterPro"/>
</dbReference>
<dbReference type="AlphaFoldDB" id="A0A1H5V3N4"/>
<evidence type="ECO:0000256" key="6">
    <source>
        <dbReference type="ARBA" id="ARBA00022692"/>
    </source>
</evidence>
<dbReference type="Pfam" id="PF03544">
    <property type="entry name" value="TonB_C"/>
    <property type="match status" value="1"/>
</dbReference>
<reference evidence="12 13" key="1">
    <citation type="submission" date="2016-10" db="EMBL/GenBank/DDBJ databases">
        <authorList>
            <person name="de Groot N.N."/>
        </authorList>
    </citation>
    <scope>NUCLEOTIDE SEQUENCE [LARGE SCALE GENOMIC DNA]</scope>
    <source>
        <strain evidence="12 13">AR32</strain>
    </source>
</reference>
<organism evidence="12 13">
    <name type="scientific">Xylanibacter ruminicola</name>
    <name type="common">Prevotella ruminicola</name>
    <dbReference type="NCBI Taxonomy" id="839"/>
    <lineage>
        <taxon>Bacteria</taxon>
        <taxon>Pseudomonadati</taxon>
        <taxon>Bacteroidota</taxon>
        <taxon>Bacteroidia</taxon>
        <taxon>Bacteroidales</taxon>
        <taxon>Prevotellaceae</taxon>
        <taxon>Xylanibacter</taxon>
    </lineage>
</organism>
<keyword evidence="6 10" id="KW-0812">Transmembrane</keyword>
<evidence type="ECO:0000313" key="13">
    <source>
        <dbReference type="Proteomes" id="UP000236735"/>
    </source>
</evidence>
<evidence type="ECO:0000256" key="3">
    <source>
        <dbReference type="ARBA" id="ARBA00022448"/>
    </source>
</evidence>
<keyword evidence="8 10" id="KW-1133">Transmembrane helix</keyword>
<dbReference type="Gene3D" id="3.30.1150.10">
    <property type="match status" value="1"/>
</dbReference>
<dbReference type="RefSeq" id="WP_036909675.1">
    <property type="nucleotide sequence ID" value="NZ_FNUV01000004.1"/>
</dbReference>
<name>A0A1H5V3N4_XYLRU</name>
<comment type="similarity">
    <text evidence="2">Belongs to the TonB family.</text>
</comment>
<dbReference type="SUPFAM" id="SSF74653">
    <property type="entry name" value="TolA/TonB C-terminal domain"/>
    <property type="match status" value="1"/>
</dbReference>
<keyword evidence="3" id="KW-0813">Transport</keyword>
<dbReference type="Proteomes" id="UP000236735">
    <property type="component" value="Unassembled WGS sequence"/>
</dbReference>